<protein>
    <recommendedName>
        <fullName evidence="6">Probable septum site-determining protein MinC</fullName>
    </recommendedName>
</protein>
<dbReference type="PANTHER" id="PTHR34108:SF1">
    <property type="entry name" value="SEPTUM SITE-DETERMINING PROTEIN MINC"/>
    <property type="match status" value="1"/>
</dbReference>
<accession>A0A1G5P8G4</accession>
<feature type="domain" description="Septum formation inhibitor MinC N-terminal" evidence="9">
    <location>
        <begin position="13"/>
        <end position="84"/>
    </location>
</feature>
<organism evidence="11 12">
    <name type="scientific">Pseudomonas oryzihabitans</name>
    <dbReference type="NCBI Taxonomy" id="47885"/>
    <lineage>
        <taxon>Bacteria</taxon>
        <taxon>Pseudomonadati</taxon>
        <taxon>Pseudomonadota</taxon>
        <taxon>Gammaproteobacteria</taxon>
        <taxon>Pseudomonadales</taxon>
        <taxon>Pseudomonadaceae</taxon>
        <taxon>Pseudomonas</taxon>
    </lineage>
</organism>
<feature type="compositionally biased region" description="Pro residues" evidence="7">
    <location>
        <begin position="128"/>
        <end position="142"/>
    </location>
</feature>
<dbReference type="EMBL" id="FMWB01000010">
    <property type="protein sequence ID" value="SCZ45795.1"/>
    <property type="molecule type" value="Genomic_DNA"/>
</dbReference>
<dbReference type="PANTHER" id="PTHR34108">
    <property type="entry name" value="SEPTUM SITE-DETERMINING PROTEIN MINC"/>
    <property type="match status" value="1"/>
</dbReference>
<evidence type="ECO:0000313" key="12">
    <source>
        <dbReference type="Proteomes" id="UP000183046"/>
    </source>
</evidence>
<feature type="region of interest" description="Disordered" evidence="7">
    <location>
        <begin position="101"/>
        <end position="142"/>
    </location>
</feature>
<dbReference type="STRING" id="237610.BJP27_00135"/>
<dbReference type="Pfam" id="PF05209">
    <property type="entry name" value="MinC_N"/>
    <property type="match status" value="1"/>
</dbReference>
<evidence type="ECO:0000256" key="1">
    <source>
        <dbReference type="ARBA" id="ARBA00006291"/>
    </source>
</evidence>
<comment type="caution">
    <text evidence="11">The sequence shown here is derived from an EMBL/GenBank/DDBJ whole genome shotgun (WGS) entry which is preliminary data.</text>
</comment>
<dbReference type="eggNOG" id="COG0850">
    <property type="taxonomic scope" value="Bacteria"/>
</dbReference>
<gene>
    <name evidence="6" type="primary">minC</name>
    <name evidence="10" type="ORF">BVL52_24320</name>
    <name evidence="11" type="ORF">SAMN05216279_110125</name>
</gene>
<dbReference type="EMBL" id="MTLN01000012">
    <property type="protein sequence ID" value="ONN68874.1"/>
    <property type="molecule type" value="Genomic_DNA"/>
</dbReference>
<reference evidence="11" key="1">
    <citation type="submission" date="2016-10" db="EMBL/GenBank/DDBJ databases">
        <authorList>
            <person name="Varghese N."/>
            <person name="Submissions S."/>
        </authorList>
    </citation>
    <scope>NUCLEOTIDE SEQUENCE</scope>
    <source>
        <strain evidence="11">DSM 15758</strain>
    </source>
</reference>
<dbReference type="GO" id="GO:1901891">
    <property type="term" value="P:regulation of cell septum assembly"/>
    <property type="evidence" value="ECO:0007669"/>
    <property type="project" value="InterPro"/>
</dbReference>
<feature type="compositionally biased region" description="Basic and acidic residues" evidence="7">
    <location>
        <begin position="113"/>
        <end position="127"/>
    </location>
</feature>
<comment type="function">
    <text evidence="5 6">Cell division inhibitor that blocks the formation of polar Z ring septums. Rapidly oscillates between the poles of the cell to destabilize FtsZ filaments that have formed before they mature into polar Z rings. Prevents FtsZ polymerization.</text>
</comment>
<dbReference type="InterPro" id="IPR005526">
    <property type="entry name" value="Septum_form_inhib_MinC_C"/>
</dbReference>
<keyword evidence="2 6" id="KW-0132">Cell division</keyword>
<evidence type="ECO:0000313" key="13">
    <source>
        <dbReference type="Proteomes" id="UP000189310"/>
    </source>
</evidence>
<dbReference type="Gene3D" id="3.30.70.260">
    <property type="match status" value="1"/>
</dbReference>
<evidence type="ECO:0000256" key="4">
    <source>
        <dbReference type="ARBA" id="ARBA00023306"/>
    </source>
</evidence>
<keyword evidence="4 6" id="KW-0131">Cell cycle</keyword>
<sequence length="251" mass="26863">MTAADPSESDSVFQLKGNMLAVTVLELLRNDLGRLDRQLAQKVAQAPNFFQETPLVLGLDKLAEDAGPLDLGALLDLCRRHGLRTLALRASRSGDLAAANDYDLPILPPSSGGRERQVEPRDREPVKPAEPPKPVVPPAPPINPTKIITAPVRGGVQLYAPAGDLVVLAPVSPGAELLADGNIHVYGPMRGRALAGVKGDTKARIFCQQLTAELLSIAGQYKVAEDLRRHPQWGNPVQVSLVGDVLNITRL</sequence>
<dbReference type="OrthoDB" id="9794530at2"/>
<dbReference type="InterPro" id="IPR016098">
    <property type="entry name" value="CAP/MinC_C"/>
</dbReference>
<keyword evidence="13" id="KW-1185">Reference proteome</keyword>
<dbReference type="NCBIfam" id="TIGR01222">
    <property type="entry name" value="minC"/>
    <property type="match status" value="1"/>
</dbReference>
<comment type="similarity">
    <text evidence="1 6">Belongs to the MinC family.</text>
</comment>
<evidence type="ECO:0000313" key="11">
    <source>
        <dbReference type="EMBL" id="SCZ45795.1"/>
    </source>
</evidence>
<evidence type="ECO:0000256" key="3">
    <source>
        <dbReference type="ARBA" id="ARBA00023210"/>
    </source>
</evidence>
<dbReference type="Pfam" id="PF03775">
    <property type="entry name" value="MinC_C"/>
    <property type="match status" value="1"/>
</dbReference>
<evidence type="ECO:0000256" key="6">
    <source>
        <dbReference type="HAMAP-Rule" id="MF_00267"/>
    </source>
</evidence>
<dbReference type="RefSeq" id="WP_027597674.1">
    <property type="nucleotide sequence ID" value="NZ_CP044074.1"/>
</dbReference>
<dbReference type="GeneID" id="57561540"/>
<dbReference type="Proteomes" id="UP000189310">
    <property type="component" value="Unassembled WGS sequence"/>
</dbReference>
<evidence type="ECO:0000313" key="10">
    <source>
        <dbReference type="EMBL" id="ONN68874.1"/>
    </source>
</evidence>
<dbReference type="HAMAP" id="MF_00267">
    <property type="entry name" value="MinC"/>
    <property type="match status" value="1"/>
</dbReference>
<dbReference type="InterPro" id="IPR007874">
    <property type="entry name" value="MinC_N"/>
</dbReference>
<reference evidence="12" key="2">
    <citation type="submission" date="2016-10" db="EMBL/GenBank/DDBJ databases">
        <authorList>
            <person name="de Groot N.N."/>
        </authorList>
    </citation>
    <scope>NUCLEOTIDE SEQUENCE [LARGE SCALE GENOMIC DNA]</scope>
    <source>
        <strain evidence="12">DSM 15758</strain>
    </source>
</reference>
<comment type="subunit">
    <text evidence="6">Interacts with MinD and FtsZ.</text>
</comment>
<evidence type="ECO:0000259" key="9">
    <source>
        <dbReference type="Pfam" id="PF05209"/>
    </source>
</evidence>
<dbReference type="GO" id="GO:0051302">
    <property type="term" value="P:regulation of cell division"/>
    <property type="evidence" value="ECO:0007669"/>
    <property type="project" value="InterPro"/>
</dbReference>
<reference evidence="10 13" key="3">
    <citation type="submission" date="2017-01" db="EMBL/GenBank/DDBJ databases">
        <title>Pseudomonas psychrotolerans genome sequencing and assembly.</title>
        <authorList>
            <person name="Vyas B."/>
            <person name="Mayilraj S."/>
        </authorList>
    </citation>
    <scope>NUCLEOTIDE SEQUENCE [LARGE SCALE GENOMIC DNA]</scope>
    <source>
        <strain evidence="10 13">SDS18</strain>
    </source>
</reference>
<evidence type="ECO:0000256" key="5">
    <source>
        <dbReference type="ARBA" id="ARBA00025606"/>
    </source>
</evidence>
<keyword evidence="3 6" id="KW-0717">Septation</keyword>
<dbReference type="AlphaFoldDB" id="A0A1G5P8G4"/>
<dbReference type="Proteomes" id="UP000183046">
    <property type="component" value="Unassembled WGS sequence"/>
</dbReference>
<dbReference type="Gene3D" id="2.160.20.70">
    <property type="match status" value="1"/>
</dbReference>
<proteinExistence type="inferred from homology"/>
<evidence type="ECO:0000256" key="7">
    <source>
        <dbReference type="SAM" id="MobiDB-lite"/>
    </source>
</evidence>
<evidence type="ECO:0000256" key="2">
    <source>
        <dbReference type="ARBA" id="ARBA00022618"/>
    </source>
</evidence>
<evidence type="ECO:0000259" key="8">
    <source>
        <dbReference type="Pfam" id="PF03775"/>
    </source>
</evidence>
<dbReference type="InterPro" id="IPR036145">
    <property type="entry name" value="MinC_C_sf"/>
</dbReference>
<dbReference type="InterPro" id="IPR013033">
    <property type="entry name" value="MinC"/>
</dbReference>
<name>A0A1G5P8G4_9PSED</name>
<feature type="domain" description="Septum formation inhibitor MinC C-terminal" evidence="8">
    <location>
        <begin position="147"/>
        <end position="248"/>
    </location>
</feature>
<dbReference type="SUPFAM" id="SSF63848">
    <property type="entry name" value="Cell-division inhibitor MinC, C-terminal domain"/>
    <property type="match status" value="1"/>
</dbReference>
<dbReference type="GO" id="GO:0000902">
    <property type="term" value="P:cell morphogenesis"/>
    <property type="evidence" value="ECO:0007669"/>
    <property type="project" value="InterPro"/>
</dbReference>
<dbReference type="GO" id="GO:0000917">
    <property type="term" value="P:division septum assembly"/>
    <property type="evidence" value="ECO:0007669"/>
    <property type="project" value="UniProtKB-KW"/>
</dbReference>